<sequence length="425" mass="48883">MKLAGSLRHTAQKLIPSGRFQWLFFLLTLFSYLALAYSVAYPYSIVFDPRIPWDAYLSFDNRAVVLTGGGYERHPLSVHFFQAVRELALFLSEGKFDAVFRVVLSFSSTLAVALSVLYVLKYALDILELDRLGASIVSLLFAGFSTVLFLSFTPETYTYSMLFLVGYVYLVALAMRQGTGPSFLLLSISSVLIAGMTITNIVKVFIPVLFTKDFFRSWKRFFSSVLYSLLAAGIFVILYLYRLNFDIQRVLDKSLQQYEKFSQPKSIPISDMVFSWFYGGNILLPQFELRDYHNGKGFEFKALFLDLYDGFGVYVALGILLAFVLWSVVVNFREKMVGILGLMLLVDVVIHCGLQFGLHTSYIYGGHFVFIYPLLLGYLLKRYKIKKELYPKLLLGMAFLVFYFWTNNVYRLGEFFSFLELYYKE</sequence>
<feature type="transmembrane region" description="Helical" evidence="1">
    <location>
        <begin position="266"/>
        <end position="287"/>
    </location>
</feature>
<accession>A0A930YX61</accession>
<dbReference type="EMBL" id="JADKYY010000012">
    <property type="protein sequence ID" value="MBF5027900.1"/>
    <property type="molecule type" value="Genomic_DNA"/>
</dbReference>
<feature type="transmembrane region" description="Helical" evidence="1">
    <location>
        <begin position="389"/>
        <end position="406"/>
    </location>
</feature>
<feature type="transmembrane region" description="Helical" evidence="1">
    <location>
        <begin position="132"/>
        <end position="151"/>
    </location>
</feature>
<organism evidence="2 3">
    <name type="scientific">Planobacterium oryzisoli</name>
    <dbReference type="NCBI Taxonomy" id="2771435"/>
    <lineage>
        <taxon>Bacteria</taxon>
        <taxon>Pseudomonadati</taxon>
        <taxon>Bacteroidota</taxon>
        <taxon>Flavobacteriia</taxon>
        <taxon>Flavobacteriales</taxon>
        <taxon>Weeksellaceae</taxon>
        <taxon>Chryseobacterium group</taxon>
        <taxon>Chryseobacterium</taxon>
    </lineage>
</organism>
<feature type="transmembrane region" description="Helical" evidence="1">
    <location>
        <begin position="20"/>
        <end position="40"/>
    </location>
</feature>
<evidence type="ECO:0000313" key="2">
    <source>
        <dbReference type="EMBL" id="MBF5027900.1"/>
    </source>
</evidence>
<dbReference type="RefSeq" id="WP_194739826.1">
    <property type="nucleotide sequence ID" value="NZ_JADKYY010000012.1"/>
</dbReference>
<name>A0A930YX61_9FLAO</name>
<feature type="transmembrane region" description="Helical" evidence="1">
    <location>
        <begin position="98"/>
        <end position="120"/>
    </location>
</feature>
<feature type="transmembrane region" description="Helical" evidence="1">
    <location>
        <begin position="157"/>
        <end position="175"/>
    </location>
</feature>
<comment type="caution">
    <text evidence="2">The sequence shown here is derived from an EMBL/GenBank/DDBJ whole genome shotgun (WGS) entry which is preliminary data.</text>
</comment>
<keyword evidence="1" id="KW-0472">Membrane</keyword>
<dbReference type="AlphaFoldDB" id="A0A930YX61"/>
<evidence type="ECO:0000313" key="3">
    <source>
        <dbReference type="Proteomes" id="UP000694480"/>
    </source>
</evidence>
<feature type="transmembrane region" description="Helical" evidence="1">
    <location>
        <begin position="182"/>
        <end position="206"/>
    </location>
</feature>
<keyword evidence="3" id="KW-1185">Reference proteome</keyword>
<feature type="transmembrane region" description="Helical" evidence="1">
    <location>
        <begin position="362"/>
        <end position="380"/>
    </location>
</feature>
<reference evidence="2" key="1">
    <citation type="submission" date="2020-11" db="EMBL/GenBank/DDBJ databases">
        <title>Genome seq and assembly of Planobacterium sp.</title>
        <authorList>
            <person name="Chhetri G."/>
        </authorList>
    </citation>
    <scope>NUCLEOTIDE SEQUENCE</scope>
    <source>
        <strain evidence="2">GCR5</strain>
    </source>
</reference>
<dbReference type="InterPro" id="IPR045726">
    <property type="entry name" value="DUF6080"/>
</dbReference>
<feature type="transmembrane region" description="Helical" evidence="1">
    <location>
        <begin position="336"/>
        <end position="356"/>
    </location>
</feature>
<gene>
    <name evidence="2" type="ORF">IC612_08835</name>
</gene>
<keyword evidence="1" id="KW-0812">Transmembrane</keyword>
<proteinExistence type="predicted"/>
<feature type="transmembrane region" description="Helical" evidence="1">
    <location>
        <begin position="307"/>
        <end position="329"/>
    </location>
</feature>
<feature type="transmembrane region" description="Helical" evidence="1">
    <location>
        <begin position="226"/>
        <end position="245"/>
    </location>
</feature>
<keyword evidence="1" id="KW-1133">Transmembrane helix</keyword>
<dbReference type="Proteomes" id="UP000694480">
    <property type="component" value="Unassembled WGS sequence"/>
</dbReference>
<evidence type="ECO:0000256" key="1">
    <source>
        <dbReference type="SAM" id="Phobius"/>
    </source>
</evidence>
<dbReference type="Pfam" id="PF19558">
    <property type="entry name" value="DUF6080"/>
    <property type="match status" value="2"/>
</dbReference>
<protein>
    <submittedName>
        <fullName evidence="2">Uncharacterized protein</fullName>
    </submittedName>
</protein>